<reference evidence="3 4" key="1">
    <citation type="journal article" date="2024" name="J Genomics">
        <title>Draft genome sequencing and assembly of Favolaschia claudopus CIRM-BRFM 2984 isolated from oak limbs.</title>
        <authorList>
            <person name="Navarro D."/>
            <person name="Drula E."/>
            <person name="Chaduli D."/>
            <person name="Cazenave R."/>
            <person name="Ahrendt S."/>
            <person name="Wang J."/>
            <person name="Lipzen A."/>
            <person name="Daum C."/>
            <person name="Barry K."/>
            <person name="Grigoriev I.V."/>
            <person name="Favel A."/>
            <person name="Rosso M.N."/>
            <person name="Martin F."/>
        </authorList>
    </citation>
    <scope>NUCLEOTIDE SEQUENCE [LARGE SCALE GENOMIC DNA]</scope>
    <source>
        <strain evidence="3 4">CIRM-BRFM 2984</strain>
    </source>
</reference>
<organism evidence="3 4">
    <name type="scientific">Favolaschia claudopus</name>
    <dbReference type="NCBI Taxonomy" id="2862362"/>
    <lineage>
        <taxon>Eukaryota</taxon>
        <taxon>Fungi</taxon>
        <taxon>Dikarya</taxon>
        <taxon>Basidiomycota</taxon>
        <taxon>Agaricomycotina</taxon>
        <taxon>Agaricomycetes</taxon>
        <taxon>Agaricomycetidae</taxon>
        <taxon>Agaricales</taxon>
        <taxon>Marasmiineae</taxon>
        <taxon>Mycenaceae</taxon>
        <taxon>Favolaschia</taxon>
    </lineage>
</organism>
<feature type="domain" description="Nephrocystin 3-like N-terminal" evidence="2">
    <location>
        <begin position="80"/>
        <end position="212"/>
    </location>
</feature>
<protein>
    <recommendedName>
        <fullName evidence="2">Nephrocystin 3-like N-terminal domain-containing protein</fullName>
    </recommendedName>
</protein>
<dbReference type="Proteomes" id="UP001362999">
    <property type="component" value="Unassembled WGS sequence"/>
</dbReference>
<dbReference type="InterPro" id="IPR027417">
    <property type="entry name" value="P-loop_NTPase"/>
</dbReference>
<accession>A0AAV9ZI47</accession>
<evidence type="ECO:0000259" key="2">
    <source>
        <dbReference type="Pfam" id="PF24883"/>
    </source>
</evidence>
<dbReference type="SUPFAM" id="SSF52540">
    <property type="entry name" value="P-loop containing nucleoside triphosphate hydrolases"/>
    <property type="match status" value="1"/>
</dbReference>
<proteinExistence type="predicted"/>
<dbReference type="Gene3D" id="3.40.50.300">
    <property type="entry name" value="P-loop containing nucleotide triphosphate hydrolases"/>
    <property type="match status" value="1"/>
</dbReference>
<evidence type="ECO:0000256" key="1">
    <source>
        <dbReference type="ARBA" id="ARBA00022737"/>
    </source>
</evidence>
<comment type="caution">
    <text evidence="3">The sequence shown here is derived from an EMBL/GenBank/DDBJ whole genome shotgun (WGS) entry which is preliminary data.</text>
</comment>
<keyword evidence="4" id="KW-1185">Reference proteome</keyword>
<dbReference type="InterPro" id="IPR056884">
    <property type="entry name" value="NPHP3-like_N"/>
</dbReference>
<evidence type="ECO:0000313" key="4">
    <source>
        <dbReference type="Proteomes" id="UP001362999"/>
    </source>
</evidence>
<sequence length="343" mass="37945">MELGRITHNLFSGAGHKIDELTKTLLKLKDNFDRCVSVQSVVKSAQILDKVTELENHNLLNQLRQASPRQSVREECLPGTRSKIIQEIAQQLLTPSETAQIVWLSGVAGSGKSTIASSLSFSRNDVTGSEPILILHSIALGLANAHPNIKQAICRADDANLVHAPFNKQFRELLLRPLVSVKQHLVGPIILVLDALDECGDDSRNDISNLFRNNPAIGEFDLNIVNDTHEDISVYVHDKLATMKRMNPVFNSGPEKISALGEKSYGWSTRLENLLKRPEIWGNLDELYTMALQGDADWDTKEFREPATTILATIALAKIPMTDTAIELILGLLQLGSWHILAP</sequence>
<keyword evidence="1" id="KW-0677">Repeat</keyword>
<dbReference type="AlphaFoldDB" id="A0AAV9ZI47"/>
<dbReference type="Pfam" id="PF24883">
    <property type="entry name" value="NPHP3_N"/>
    <property type="match status" value="1"/>
</dbReference>
<dbReference type="EMBL" id="JAWWNJ010000150">
    <property type="protein sequence ID" value="KAK6981439.1"/>
    <property type="molecule type" value="Genomic_DNA"/>
</dbReference>
<evidence type="ECO:0000313" key="3">
    <source>
        <dbReference type="EMBL" id="KAK6981439.1"/>
    </source>
</evidence>
<name>A0AAV9ZI47_9AGAR</name>
<gene>
    <name evidence="3" type="ORF">R3P38DRAFT_3234209</name>
</gene>